<dbReference type="GO" id="GO:0005737">
    <property type="term" value="C:cytoplasm"/>
    <property type="evidence" value="ECO:0007669"/>
    <property type="project" value="TreeGrafter"/>
</dbReference>
<dbReference type="GO" id="GO:0000428">
    <property type="term" value="C:DNA-directed RNA polymerase complex"/>
    <property type="evidence" value="ECO:0007669"/>
    <property type="project" value="UniProtKB-KW"/>
</dbReference>
<feature type="compositionally biased region" description="Acidic residues" evidence="10">
    <location>
        <begin position="398"/>
        <end position="411"/>
    </location>
</feature>
<comment type="function">
    <text evidence="9">RNA polymerase that catalyzes the synthesis of short RNA molecules used as primers for DNA polymerase during DNA replication. Also part of the exosome, which is a complex involved in RNA degradation. Acts as a poly(A)-binding protein that enhances the interaction between heteropolymeric, adenine-rich transcripts and the exosome.</text>
</comment>
<reference evidence="12 13" key="1">
    <citation type="submission" date="2016-10" db="EMBL/GenBank/DDBJ databases">
        <title>Complete genome of the TMA-utilizing, human hosted archaeon Methanomethylophilus alvus Gen. nov, sp. nov., strain Mx-05, derived from a pure culture.</title>
        <authorList>
            <person name="Brugere J.-F."/>
            <person name="Ben Hania W."/>
            <person name="Chaudhary P.P."/>
            <person name="Gaci N."/>
            <person name="Borrel G."/>
            <person name="Cao Van Tuat L."/>
            <person name="Fardeau M.-L."/>
            <person name="Harris H.M.B."/>
            <person name="O'Toole P.W."/>
            <person name="Ollivier B."/>
        </authorList>
    </citation>
    <scope>NUCLEOTIDE SEQUENCE [LARGE SCALE GENOMIC DNA]</scope>
    <source>
        <strain evidence="12 13">Mx-05</strain>
    </source>
</reference>
<feature type="compositionally biased region" description="Acidic residues" evidence="10">
    <location>
        <begin position="426"/>
        <end position="438"/>
    </location>
</feature>
<dbReference type="SUPFAM" id="SSF56731">
    <property type="entry name" value="DNA primase core"/>
    <property type="match status" value="1"/>
</dbReference>
<keyword evidence="6" id="KW-0479">Metal-binding</keyword>
<feature type="compositionally biased region" description="Basic and acidic residues" evidence="10">
    <location>
        <begin position="284"/>
        <end position="293"/>
    </location>
</feature>
<dbReference type="GO" id="GO:0006269">
    <property type="term" value="P:DNA replication, synthesis of primer"/>
    <property type="evidence" value="ECO:0007669"/>
    <property type="project" value="UniProtKB-UniRule"/>
</dbReference>
<dbReference type="Gene3D" id="3.40.1360.10">
    <property type="match status" value="1"/>
</dbReference>
<dbReference type="GO" id="GO:0000178">
    <property type="term" value="C:exosome (RNase complex)"/>
    <property type="evidence" value="ECO:0007669"/>
    <property type="project" value="UniProtKB-KW"/>
</dbReference>
<proteinExistence type="inferred from homology"/>
<protein>
    <recommendedName>
        <fullName evidence="9">DNA primase DnaG</fullName>
        <ecNumber evidence="9">2.7.7.101</ecNumber>
    </recommendedName>
</protein>
<evidence type="ECO:0000256" key="8">
    <source>
        <dbReference type="ARBA" id="ARBA00023163"/>
    </source>
</evidence>
<dbReference type="PROSITE" id="PS50880">
    <property type="entry name" value="TOPRIM"/>
    <property type="match status" value="1"/>
</dbReference>
<keyword evidence="4 9" id="KW-0548">Nucleotidyltransferase</keyword>
<dbReference type="AlphaFoldDB" id="A0A3G3IHG6"/>
<feature type="compositionally biased region" description="Basic and acidic residues" evidence="10">
    <location>
        <begin position="304"/>
        <end position="331"/>
    </location>
</feature>
<dbReference type="EMBL" id="CP017686">
    <property type="protein sequence ID" value="AYQ55128.1"/>
    <property type="molecule type" value="Genomic_DNA"/>
</dbReference>
<name>A0A3G3IHG6_9ARCH</name>
<feature type="region of interest" description="Disordered" evidence="10">
    <location>
        <begin position="284"/>
        <end position="475"/>
    </location>
</feature>
<dbReference type="InterPro" id="IPR020607">
    <property type="entry name" value="Primase_DnaG_arc"/>
</dbReference>
<comment type="similarity">
    <text evidence="9">Belongs to the archaeal DnaG primase family.</text>
</comment>
<evidence type="ECO:0000256" key="3">
    <source>
        <dbReference type="ARBA" id="ARBA00022679"/>
    </source>
</evidence>
<dbReference type="OMA" id="SEGIIYM"/>
<evidence type="ECO:0000256" key="2">
    <source>
        <dbReference type="ARBA" id="ARBA00022515"/>
    </source>
</evidence>
<feature type="compositionally biased region" description="Acidic residues" evidence="10">
    <location>
        <begin position="375"/>
        <end position="385"/>
    </location>
</feature>
<comment type="subunit">
    <text evidence="9">Forms a ternary complex with MCM helicase and DNA. Component of the archaeal exosome complex.</text>
</comment>
<comment type="catalytic activity">
    <reaction evidence="9">
        <text>ssDNA + n NTP = ssDNA/pppN(pN)n-1 hybrid + (n-1) diphosphate.</text>
        <dbReference type="EC" id="2.7.7.101"/>
    </reaction>
</comment>
<keyword evidence="2 9" id="KW-0639">Primosome</keyword>
<dbReference type="NCBIfam" id="NF003108">
    <property type="entry name" value="PRK04031.1-1"/>
    <property type="match status" value="1"/>
</dbReference>
<dbReference type="HAMAP" id="MF_00007">
    <property type="entry name" value="DNA_primase_DnaG_arc"/>
    <property type="match status" value="1"/>
</dbReference>
<feature type="compositionally biased region" description="Low complexity" evidence="10">
    <location>
        <begin position="412"/>
        <end position="425"/>
    </location>
</feature>
<feature type="domain" description="Toprim" evidence="11">
    <location>
        <begin position="173"/>
        <end position="252"/>
    </location>
</feature>
<evidence type="ECO:0000259" key="11">
    <source>
        <dbReference type="PROSITE" id="PS50880"/>
    </source>
</evidence>
<dbReference type="PANTHER" id="PTHR30313:SF2">
    <property type="entry name" value="DNA PRIMASE"/>
    <property type="match status" value="1"/>
</dbReference>
<evidence type="ECO:0000256" key="9">
    <source>
        <dbReference type="HAMAP-Rule" id="MF_00007"/>
    </source>
</evidence>
<dbReference type="SMART" id="SM00493">
    <property type="entry name" value="TOPRIM"/>
    <property type="match status" value="1"/>
</dbReference>
<gene>
    <name evidence="9" type="primary">dnaG</name>
    <name evidence="12" type="ORF">BKD89_04835</name>
</gene>
<dbReference type="PANTHER" id="PTHR30313">
    <property type="entry name" value="DNA PRIMASE"/>
    <property type="match status" value="1"/>
</dbReference>
<dbReference type="GO" id="GO:0003899">
    <property type="term" value="F:DNA-directed RNA polymerase activity"/>
    <property type="evidence" value="ECO:0007669"/>
    <property type="project" value="UniProtKB-UniRule"/>
</dbReference>
<dbReference type="InterPro" id="IPR050219">
    <property type="entry name" value="DnaG_primase"/>
</dbReference>
<sequence>MNSIDPNATKYMVKAKINADGIVDKPDVVGAIFGQTEGLLGDDLDLRDLQKSGRIGRIEVDVVSKGGKSEGIIYMSSSLDQVETVILAAALETIDRVGPCKASIKVLGIEDVRITKREKIVERAKELLSSLVEQSKGTSADLAQNIRQSVQVEEITTYGKERCPAGPNVKNSEAIIIVEGRSDVLNLLRAGIKNAIAVEGTNVPKTVQDLSRERVTTAFVDGDRGGELILRELFQTAEIDYVARAPRAHEVEELSAKQLVKCLRNKVPGDQYMEMNGLSFEEKDLSAESKKELEEQEDETPAEEEYRPRNHRNGYEDRDEDRGTRRREGNSRRSRKTSDEEDEEGRYGKRRGRKGDRFDNESADRYRKKPRESSFEEEEPVEDQIVDTIPAKRRLMEETPDEEPVTEEPAVEETPVVEETPAVEEPVAEEPTVEEPAMEEAPVVEEPAVEEPVAEEPVKEEAPAEAAAEEEEKPKRTIRAPRTLRGKRDIKSDKILTPEQESLRDTLSDITGTKNSVLMSEDGTVIDKVEVKNLANYLKESDNEDIRTIVFDGVISQNILDISSGKGIKTLVCKRKGKISKLPADIVVWTRDDLV</sequence>
<feature type="compositionally biased region" description="Basic and acidic residues" evidence="10">
    <location>
        <begin position="355"/>
        <end position="365"/>
    </location>
</feature>
<dbReference type="Proteomes" id="UP000273278">
    <property type="component" value="Chromosome"/>
</dbReference>
<evidence type="ECO:0000256" key="10">
    <source>
        <dbReference type="SAM" id="MobiDB-lite"/>
    </source>
</evidence>
<dbReference type="InterPro" id="IPR006171">
    <property type="entry name" value="TOPRIM_dom"/>
</dbReference>
<keyword evidence="8 9" id="KW-0804">Transcription</keyword>
<accession>A0A3G3IHG6</accession>
<keyword evidence="7" id="KW-0460">Magnesium</keyword>
<evidence type="ECO:0000256" key="4">
    <source>
        <dbReference type="ARBA" id="ARBA00022695"/>
    </source>
</evidence>
<dbReference type="EC" id="2.7.7.101" evidence="9"/>
<evidence type="ECO:0000256" key="5">
    <source>
        <dbReference type="ARBA" id="ARBA00022705"/>
    </source>
</evidence>
<dbReference type="InterPro" id="IPR034154">
    <property type="entry name" value="TOPRIM_DnaG/twinkle"/>
</dbReference>
<evidence type="ECO:0000256" key="7">
    <source>
        <dbReference type="ARBA" id="ARBA00022842"/>
    </source>
</evidence>
<dbReference type="Pfam" id="PF13662">
    <property type="entry name" value="Toprim_4"/>
    <property type="match status" value="1"/>
</dbReference>
<evidence type="ECO:0000256" key="6">
    <source>
        <dbReference type="ARBA" id="ARBA00022723"/>
    </source>
</evidence>
<feature type="compositionally biased region" description="Acidic residues" evidence="10">
    <location>
        <begin position="294"/>
        <end position="303"/>
    </location>
</feature>
<dbReference type="GO" id="GO:0008143">
    <property type="term" value="F:poly(A) binding"/>
    <property type="evidence" value="ECO:0007669"/>
    <property type="project" value="InterPro"/>
</dbReference>
<evidence type="ECO:0000256" key="1">
    <source>
        <dbReference type="ARBA" id="ARBA00022478"/>
    </source>
</evidence>
<evidence type="ECO:0000313" key="13">
    <source>
        <dbReference type="Proteomes" id="UP000273278"/>
    </source>
</evidence>
<keyword evidence="3 9" id="KW-0808">Transferase</keyword>
<organism evidence="12 13">
    <name type="scientific">Methanomethylophilus alvi</name>
    <dbReference type="NCBI Taxonomy" id="1291540"/>
    <lineage>
        <taxon>Archaea</taxon>
        <taxon>Methanobacteriati</taxon>
        <taxon>Thermoplasmatota</taxon>
        <taxon>Thermoplasmata</taxon>
        <taxon>Methanomassiliicoccales</taxon>
        <taxon>Methanomethylophilaceae</taxon>
        <taxon>Methanomethylophilus</taxon>
    </lineage>
</organism>
<dbReference type="GO" id="GO:1990077">
    <property type="term" value="C:primosome complex"/>
    <property type="evidence" value="ECO:0007669"/>
    <property type="project" value="UniProtKB-KW"/>
</dbReference>
<keyword evidence="5 9" id="KW-0235">DNA replication</keyword>
<dbReference type="CDD" id="cd01029">
    <property type="entry name" value="TOPRIM_primases"/>
    <property type="match status" value="1"/>
</dbReference>
<keyword evidence="1 9" id="KW-0240">DNA-directed RNA polymerase</keyword>
<dbReference type="GO" id="GO:0046872">
    <property type="term" value="F:metal ion binding"/>
    <property type="evidence" value="ECO:0007669"/>
    <property type="project" value="UniProtKB-KW"/>
</dbReference>
<evidence type="ECO:0000313" key="12">
    <source>
        <dbReference type="EMBL" id="AYQ55128.1"/>
    </source>
</evidence>
<keyword evidence="9" id="KW-0271">Exosome</keyword>